<gene>
    <name evidence="7" type="ORF">B5K06_33280</name>
</gene>
<feature type="transmembrane region" description="Helical" evidence="6">
    <location>
        <begin position="30"/>
        <end position="51"/>
    </location>
</feature>
<dbReference type="RefSeq" id="WP_114716016.1">
    <property type="nucleotide sequence ID" value="NZ_KZ857271.1"/>
</dbReference>
<evidence type="ECO:0000256" key="2">
    <source>
        <dbReference type="ARBA" id="ARBA00022475"/>
    </source>
</evidence>
<dbReference type="GO" id="GO:0005886">
    <property type="term" value="C:plasma membrane"/>
    <property type="evidence" value="ECO:0007669"/>
    <property type="project" value="UniProtKB-SubCell"/>
</dbReference>
<evidence type="ECO:0000313" key="8">
    <source>
        <dbReference type="Proteomes" id="UP000254939"/>
    </source>
</evidence>
<dbReference type="Proteomes" id="UP000254939">
    <property type="component" value="Unassembled WGS sequence"/>
</dbReference>
<feature type="transmembrane region" description="Helical" evidence="6">
    <location>
        <begin position="155"/>
        <end position="177"/>
    </location>
</feature>
<protein>
    <submittedName>
        <fullName evidence="7">Branched-chain amino acid ABC transporter permease</fullName>
    </submittedName>
</protein>
<feature type="transmembrane region" description="Helical" evidence="6">
    <location>
        <begin position="6"/>
        <end position="23"/>
    </location>
</feature>
<feature type="transmembrane region" description="Helical" evidence="6">
    <location>
        <begin position="57"/>
        <end position="77"/>
    </location>
</feature>
<evidence type="ECO:0000256" key="4">
    <source>
        <dbReference type="ARBA" id="ARBA00022989"/>
    </source>
</evidence>
<dbReference type="InterPro" id="IPR043428">
    <property type="entry name" value="LivM-like"/>
</dbReference>
<proteinExistence type="predicted"/>
<reference evidence="7 8" key="1">
    <citation type="submission" date="2017-03" db="EMBL/GenBank/DDBJ databases">
        <title>Genome analysis of Rhizobial strains effectives or ineffectives for nitrogen fixation isolated from bean seeds.</title>
        <authorList>
            <person name="Peralta H."/>
            <person name="Aguilar-Vera A."/>
            <person name="Mora Y."/>
            <person name="Vargas-Lagunas C."/>
            <person name="Girard L."/>
            <person name="Mora J."/>
        </authorList>
    </citation>
    <scope>NUCLEOTIDE SEQUENCE [LARGE SCALE GENOMIC DNA]</scope>
    <source>
        <strain evidence="7 8">CCGM3</strain>
    </source>
</reference>
<dbReference type="Pfam" id="PF02653">
    <property type="entry name" value="BPD_transp_2"/>
    <property type="match status" value="1"/>
</dbReference>
<feature type="transmembrane region" description="Helical" evidence="6">
    <location>
        <begin position="112"/>
        <end position="134"/>
    </location>
</feature>
<dbReference type="GO" id="GO:0015658">
    <property type="term" value="F:branched-chain amino acid transmembrane transporter activity"/>
    <property type="evidence" value="ECO:0007669"/>
    <property type="project" value="InterPro"/>
</dbReference>
<dbReference type="CDD" id="cd06581">
    <property type="entry name" value="TM_PBP1_LivM_like"/>
    <property type="match status" value="1"/>
</dbReference>
<keyword evidence="3 6" id="KW-0812">Transmembrane</keyword>
<feature type="transmembrane region" description="Helical" evidence="6">
    <location>
        <begin position="282"/>
        <end position="305"/>
    </location>
</feature>
<keyword evidence="2" id="KW-1003">Cell membrane</keyword>
<evidence type="ECO:0000256" key="3">
    <source>
        <dbReference type="ARBA" id="ARBA00022692"/>
    </source>
</evidence>
<dbReference type="OrthoDB" id="9804361at2"/>
<dbReference type="PANTHER" id="PTHR30482:SF10">
    <property type="entry name" value="HIGH-AFFINITY BRANCHED-CHAIN AMINO ACID TRANSPORT PROTEIN BRAE"/>
    <property type="match status" value="1"/>
</dbReference>
<sequence length="330" mass="34887">MRNSSIPFWLLALALPVLAFMLPKLGLNEYYLYVGYVILQYVVLATAWNILGGSAGYVNFGTGAFFGLGAYTALVLMKAFDAPLFLQIVGAAVVGSLLGIGAGLLTLRLKGIFFSIATIAAAIVIETFILNWRFVGGATGMQIIRPEVPFGFDTYTRLLLFVMTILTVIAVIIARYIEQSWLGRGLHAVRDAEAAAECSGVPTLRLKLIACAISGALMAAAGAPFPLYTSFVEPSSTFSLNYSVMALSMAVVGGMSRWWGPVLGAILVAGSQQLAASASPELHLLVVGLLMVIFVIAAPEGLVGLAKLARKSLKPGAKSIRLVEGAKAHD</sequence>
<feature type="transmembrane region" description="Helical" evidence="6">
    <location>
        <begin position="240"/>
        <end position="259"/>
    </location>
</feature>
<organism evidence="7 8">
    <name type="scientific">Rhizobium grahamii</name>
    <dbReference type="NCBI Taxonomy" id="1120045"/>
    <lineage>
        <taxon>Bacteria</taxon>
        <taxon>Pseudomonadati</taxon>
        <taxon>Pseudomonadota</taxon>
        <taxon>Alphaproteobacteria</taxon>
        <taxon>Hyphomicrobiales</taxon>
        <taxon>Rhizobiaceae</taxon>
        <taxon>Rhizobium/Agrobacterium group</taxon>
        <taxon>Rhizobium</taxon>
    </lineage>
</organism>
<keyword evidence="4 6" id="KW-1133">Transmembrane helix</keyword>
<evidence type="ECO:0000313" key="7">
    <source>
        <dbReference type="EMBL" id="RDJ01854.1"/>
    </source>
</evidence>
<dbReference type="EMBL" id="NAAC01000050">
    <property type="protein sequence ID" value="RDJ01854.1"/>
    <property type="molecule type" value="Genomic_DNA"/>
</dbReference>
<evidence type="ECO:0000256" key="1">
    <source>
        <dbReference type="ARBA" id="ARBA00004651"/>
    </source>
</evidence>
<dbReference type="InterPro" id="IPR001851">
    <property type="entry name" value="ABC_transp_permease"/>
</dbReference>
<evidence type="ECO:0000256" key="6">
    <source>
        <dbReference type="SAM" id="Phobius"/>
    </source>
</evidence>
<dbReference type="AlphaFoldDB" id="A0A370KEM1"/>
<name>A0A370KEM1_9HYPH</name>
<dbReference type="PANTHER" id="PTHR30482">
    <property type="entry name" value="HIGH-AFFINITY BRANCHED-CHAIN AMINO ACID TRANSPORT SYSTEM PERMEASE"/>
    <property type="match status" value="1"/>
</dbReference>
<accession>A0A370KEM1</accession>
<comment type="caution">
    <text evidence="7">The sequence shown here is derived from an EMBL/GenBank/DDBJ whole genome shotgun (WGS) entry which is preliminary data.</text>
</comment>
<feature type="transmembrane region" description="Helical" evidence="6">
    <location>
        <begin position="84"/>
        <end position="106"/>
    </location>
</feature>
<evidence type="ECO:0000256" key="5">
    <source>
        <dbReference type="ARBA" id="ARBA00023136"/>
    </source>
</evidence>
<keyword evidence="5 6" id="KW-0472">Membrane</keyword>
<comment type="subcellular location">
    <subcellularLocation>
        <location evidence="1">Cell membrane</location>
        <topology evidence="1">Multi-pass membrane protein</topology>
    </subcellularLocation>
</comment>
<feature type="transmembrane region" description="Helical" evidence="6">
    <location>
        <begin position="206"/>
        <end position="228"/>
    </location>
</feature>